<organism evidence="1 2">
    <name type="scientific">Mucilaginibacter litoreus</name>
    <dbReference type="NCBI Taxonomy" id="1048221"/>
    <lineage>
        <taxon>Bacteria</taxon>
        <taxon>Pseudomonadati</taxon>
        <taxon>Bacteroidota</taxon>
        <taxon>Sphingobacteriia</taxon>
        <taxon>Sphingobacteriales</taxon>
        <taxon>Sphingobacteriaceae</taxon>
        <taxon>Mucilaginibacter</taxon>
    </lineage>
</organism>
<dbReference type="GO" id="GO:0006508">
    <property type="term" value="P:proteolysis"/>
    <property type="evidence" value="ECO:0007669"/>
    <property type="project" value="UniProtKB-KW"/>
</dbReference>
<dbReference type="InterPro" id="IPR009003">
    <property type="entry name" value="Peptidase_S1_PA"/>
</dbReference>
<dbReference type="Gene3D" id="2.40.10.10">
    <property type="entry name" value="Trypsin-like serine proteases"/>
    <property type="match status" value="1"/>
</dbReference>
<dbReference type="Proteomes" id="UP001597010">
    <property type="component" value="Unassembled WGS sequence"/>
</dbReference>
<dbReference type="SUPFAM" id="SSF50494">
    <property type="entry name" value="Trypsin-like serine proteases"/>
    <property type="match status" value="1"/>
</dbReference>
<name>A0ABW3AR02_9SPHI</name>
<evidence type="ECO:0000313" key="2">
    <source>
        <dbReference type="Proteomes" id="UP001597010"/>
    </source>
</evidence>
<dbReference type="Pfam" id="PF13365">
    <property type="entry name" value="Trypsin_2"/>
    <property type="match status" value="1"/>
</dbReference>
<comment type="caution">
    <text evidence="1">The sequence shown here is derived from an EMBL/GenBank/DDBJ whole genome shotgun (WGS) entry which is preliminary data.</text>
</comment>
<evidence type="ECO:0000313" key="1">
    <source>
        <dbReference type="EMBL" id="MFD0793472.1"/>
    </source>
</evidence>
<reference evidence="2" key="1">
    <citation type="journal article" date="2019" name="Int. J. Syst. Evol. Microbiol.">
        <title>The Global Catalogue of Microorganisms (GCM) 10K type strain sequencing project: providing services to taxonomists for standard genome sequencing and annotation.</title>
        <authorList>
            <consortium name="The Broad Institute Genomics Platform"/>
            <consortium name="The Broad Institute Genome Sequencing Center for Infectious Disease"/>
            <person name="Wu L."/>
            <person name="Ma J."/>
        </authorList>
    </citation>
    <scope>NUCLEOTIDE SEQUENCE [LARGE SCALE GENOMIC DNA]</scope>
    <source>
        <strain evidence="2">CCUG 61484</strain>
    </source>
</reference>
<proteinExistence type="predicted"/>
<dbReference type="InterPro" id="IPR043504">
    <property type="entry name" value="Peptidase_S1_PA_chymotrypsin"/>
</dbReference>
<keyword evidence="2" id="KW-1185">Reference proteome</keyword>
<dbReference type="GO" id="GO:0008233">
    <property type="term" value="F:peptidase activity"/>
    <property type="evidence" value="ECO:0007669"/>
    <property type="project" value="UniProtKB-KW"/>
</dbReference>
<accession>A0ABW3AR02</accession>
<protein>
    <submittedName>
        <fullName evidence="1">Serine protease</fullName>
    </submittedName>
</protein>
<keyword evidence="1" id="KW-0645">Protease</keyword>
<dbReference type="RefSeq" id="WP_377113286.1">
    <property type="nucleotide sequence ID" value="NZ_JBHTHZ010000003.1"/>
</dbReference>
<gene>
    <name evidence="1" type="ORF">ACFQZX_07565</name>
</gene>
<dbReference type="EMBL" id="JBHTHZ010000003">
    <property type="protein sequence ID" value="MFD0793472.1"/>
    <property type="molecule type" value="Genomic_DNA"/>
</dbReference>
<sequence length="274" mass="31192">MRKLNNIPQDNLGYAVLLSLNHGESFGSGFRLKYQNSNYLVTARHVLYNDDFKLRSDFLTVTCQSARAFDLDPLIMEIELDKAKVHYSASNDVAILLIGTNQLESKAKVPLKNDKAVHKRVAFLQLEKYVNITSTGNKFVTSVDSEATRKLDEIRVGNDIFLLGYPMSLRLKEERFFDYSKPLLRKGITAATYPKENTFTVDCPAYFGNSGGPVIEHGEDDYYRVIGIVSRYIPYIVEWVNPREHIVNKEYTNSGYSICVPMDAVYALIDKHKP</sequence>
<keyword evidence="1" id="KW-0378">Hydrolase</keyword>